<name>A0ABN8ZCX6_RANTA</name>
<gene>
    <name evidence="2" type="ORF">MRATA1EN1_LOCUS20541</name>
</gene>
<reference evidence="2" key="1">
    <citation type="submission" date="2023-04" db="EMBL/GenBank/DDBJ databases">
        <authorList>
            <consortium name="ELIXIR-Norway"/>
        </authorList>
    </citation>
    <scope>NUCLEOTIDE SEQUENCE [LARGE SCALE GENOMIC DNA]</scope>
</reference>
<evidence type="ECO:0000256" key="1">
    <source>
        <dbReference type="SAM" id="MobiDB-lite"/>
    </source>
</evidence>
<evidence type="ECO:0000313" key="2">
    <source>
        <dbReference type="EMBL" id="CAI9171579.1"/>
    </source>
</evidence>
<evidence type="ECO:0000313" key="3">
    <source>
        <dbReference type="Proteomes" id="UP001176941"/>
    </source>
</evidence>
<feature type="compositionally biased region" description="Low complexity" evidence="1">
    <location>
        <begin position="57"/>
        <end position="85"/>
    </location>
</feature>
<sequence>MVAAGGRKPGEGGSGEAGLQRRQGHRLYRAGGLHNHTHRSEGRRPTPWGDSNKQPFSSSSESSGSHVDARLPPAAAGSGARPAGLEAAPPACSALGPRGAAQREFLGQEYTLEPLPPEARGAGEVAPGALSQGAARVAARVRPLAELRSPRAELTWWSGVARALEFRALAPVLSLAPDLGRSRLGPVLVCQSPGHVRLAGRVAGRFPEAGVVCVRR</sequence>
<dbReference type="EMBL" id="OX459967">
    <property type="protein sequence ID" value="CAI9171579.1"/>
    <property type="molecule type" value="Genomic_DNA"/>
</dbReference>
<organism evidence="2 3">
    <name type="scientific">Rangifer tarandus platyrhynchus</name>
    <name type="common">Svalbard reindeer</name>
    <dbReference type="NCBI Taxonomy" id="3082113"/>
    <lineage>
        <taxon>Eukaryota</taxon>
        <taxon>Metazoa</taxon>
        <taxon>Chordata</taxon>
        <taxon>Craniata</taxon>
        <taxon>Vertebrata</taxon>
        <taxon>Euteleostomi</taxon>
        <taxon>Mammalia</taxon>
        <taxon>Eutheria</taxon>
        <taxon>Laurasiatheria</taxon>
        <taxon>Artiodactyla</taxon>
        <taxon>Ruminantia</taxon>
        <taxon>Pecora</taxon>
        <taxon>Cervidae</taxon>
        <taxon>Odocoileinae</taxon>
        <taxon>Rangifer</taxon>
    </lineage>
</organism>
<keyword evidence="3" id="KW-1185">Reference proteome</keyword>
<dbReference type="Proteomes" id="UP001176941">
    <property type="component" value="Chromosome 31"/>
</dbReference>
<protein>
    <submittedName>
        <fullName evidence="2">Uncharacterized protein</fullName>
    </submittedName>
</protein>
<proteinExistence type="predicted"/>
<accession>A0ABN8ZCX6</accession>
<feature type="region of interest" description="Disordered" evidence="1">
    <location>
        <begin position="1"/>
        <end position="96"/>
    </location>
</feature>